<reference evidence="1" key="1">
    <citation type="journal article" date="2021" name="Proc. Natl. Acad. Sci. U.S.A.">
        <title>A Catalog of Tens of Thousands of Viruses from Human Metagenomes Reveals Hidden Associations with Chronic Diseases.</title>
        <authorList>
            <person name="Tisza M.J."/>
            <person name="Buck C.B."/>
        </authorList>
    </citation>
    <scope>NUCLEOTIDE SEQUENCE</scope>
    <source>
        <strain evidence="1">CtKwY15</strain>
    </source>
</reference>
<evidence type="ECO:0000313" key="1">
    <source>
        <dbReference type="EMBL" id="DAF54464.1"/>
    </source>
</evidence>
<proteinExistence type="predicted"/>
<accession>A0A8S5SU28</accession>
<sequence length="83" mass="9488">MKKIKYGKFKFGDGTFLNYTPCPYNMPGYHGNFAVGSADCQHNCSCFVEINKEKKYVVCNPSECNLNVMKKRLDKFKALMFGV</sequence>
<dbReference type="EMBL" id="BK032679">
    <property type="protein sequence ID" value="DAF54464.1"/>
    <property type="molecule type" value="Genomic_DNA"/>
</dbReference>
<organism evidence="1">
    <name type="scientific">Siphoviridae sp. ctKwY15</name>
    <dbReference type="NCBI Taxonomy" id="2827843"/>
    <lineage>
        <taxon>Viruses</taxon>
        <taxon>Duplodnaviria</taxon>
        <taxon>Heunggongvirae</taxon>
        <taxon>Uroviricota</taxon>
        <taxon>Caudoviricetes</taxon>
    </lineage>
</organism>
<name>A0A8S5SU28_9CAUD</name>
<protein>
    <submittedName>
        <fullName evidence="1">Uncharacterized protein</fullName>
    </submittedName>
</protein>